<protein>
    <submittedName>
        <fullName evidence="1">Uncharacterized protein</fullName>
    </submittedName>
</protein>
<sequence>MPESLRLAPSSQPALTEGRYRVTVTQTASIDCTIAPASLEFWVSTEQLRLGPDEVYSTYPPAMSAGLFGDCLPHIILKRKTLPWERKLAGLPEDAPWMALLVFSEEEGVGSRSLSYREAAAGRDGLYIPRLQRNWADGDEACVAIDIPRQLFAEVLPLAGELPLLAHSRQVSLDNKVTDATVQEGWFSCVVANRYPDQPKEQAGEYKKHSAHLVSLEGFEDYLTGDRSTHPLNACDTVRMFSLASWSFSVQKEPFDFAALAGKLRAAPFGAEAGEGWEKIASLVDLGYCPVEHQFREGSVSVSWYRSPLLPQKSAEEKLPLCRFADQLLRYDPETGMFDISLSAAWQLGRLLCLQKKDLPGQIMRWRQRNRELAIRRSNGQALSGQLPAKGAAAALRAYSEETVRQRCNEEWAGLLASLTAAIGLDE</sequence>
<dbReference type="eggNOG" id="ENOG502Z976">
    <property type="taxonomic scope" value="Bacteria"/>
</dbReference>
<dbReference type="AlphaFoldDB" id="F0SVU9"/>
<reference evidence="2" key="2">
    <citation type="submission" date="2011-02" db="EMBL/GenBank/DDBJ databases">
        <title>The complete genome of Syntrophobotulus glycolicus DSM 8271.</title>
        <authorList>
            <person name="Lucas S."/>
            <person name="Copeland A."/>
            <person name="Lapidus A."/>
            <person name="Bruce D."/>
            <person name="Goodwin L."/>
            <person name="Pitluck S."/>
            <person name="Kyrpides N."/>
            <person name="Mavromatis K."/>
            <person name="Pagani I."/>
            <person name="Ivanova N."/>
            <person name="Mikhailova N."/>
            <person name="Chertkov O."/>
            <person name="Held B."/>
            <person name="Detter J.C."/>
            <person name="Tapia R."/>
            <person name="Han C."/>
            <person name="Land M."/>
            <person name="Hauser L."/>
            <person name="Markowitz V."/>
            <person name="Cheng J.-F."/>
            <person name="Hugenholtz P."/>
            <person name="Woyke T."/>
            <person name="Wu D."/>
            <person name="Spring S."/>
            <person name="Schroeder M."/>
            <person name="Brambilla E."/>
            <person name="Klenk H.-P."/>
            <person name="Eisen J.A."/>
        </authorList>
    </citation>
    <scope>NUCLEOTIDE SEQUENCE [LARGE SCALE GENOMIC DNA]</scope>
    <source>
        <strain evidence="2">DSM 8271 / FlGlyR</strain>
    </source>
</reference>
<dbReference type="HOGENOM" id="CLU_643472_0_0_9"/>
<dbReference type="Proteomes" id="UP000007488">
    <property type="component" value="Chromosome"/>
</dbReference>
<organism evidence="1 2">
    <name type="scientific">Syntrophobotulus glycolicus (strain DSM 8271 / FlGlyR)</name>
    <dbReference type="NCBI Taxonomy" id="645991"/>
    <lineage>
        <taxon>Bacteria</taxon>
        <taxon>Bacillati</taxon>
        <taxon>Bacillota</taxon>
        <taxon>Clostridia</taxon>
        <taxon>Eubacteriales</taxon>
        <taxon>Desulfitobacteriaceae</taxon>
        <taxon>Syntrophobotulus</taxon>
    </lineage>
</organism>
<accession>F0SVU9</accession>
<dbReference type="STRING" id="645991.Sgly_1350"/>
<reference evidence="1 2" key="1">
    <citation type="journal article" date="2011" name="Stand. Genomic Sci.">
        <title>Complete genome sequence of Syntrophobotulus glycolicus type strain (FlGlyR).</title>
        <authorList>
            <person name="Han C."/>
            <person name="Mwirichia R."/>
            <person name="Chertkov O."/>
            <person name="Held B."/>
            <person name="Lapidus A."/>
            <person name="Nolan M."/>
            <person name="Lucas S."/>
            <person name="Hammon N."/>
            <person name="Deshpande S."/>
            <person name="Cheng J.F."/>
            <person name="Tapia R."/>
            <person name="Goodwin L."/>
            <person name="Pitluck S."/>
            <person name="Huntemann M."/>
            <person name="Liolios K."/>
            <person name="Ivanova N."/>
            <person name="Pagani I."/>
            <person name="Mavromatis K."/>
            <person name="Ovchinikova G."/>
            <person name="Pati A."/>
            <person name="Chen A."/>
            <person name="Palaniappan K."/>
            <person name="Land M."/>
            <person name="Hauser L."/>
            <person name="Brambilla E.M."/>
            <person name="Rohde M."/>
            <person name="Spring S."/>
            <person name="Sikorski J."/>
            <person name="Goker M."/>
            <person name="Woyke T."/>
            <person name="Bristow J."/>
            <person name="Eisen J.A."/>
            <person name="Markowitz V."/>
            <person name="Hugenholtz P."/>
            <person name="Kyrpides N.C."/>
            <person name="Klenk H.P."/>
            <person name="Detter J.C."/>
        </authorList>
    </citation>
    <scope>NUCLEOTIDE SEQUENCE [LARGE SCALE GENOMIC DNA]</scope>
    <source>
        <strain evidence="2">DSM 8271 / FlGlyR</strain>
    </source>
</reference>
<proteinExistence type="predicted"/>
<keyword evidence="2" id="KW-1185">Reference proteome</keyword>
<dbReference type="RefSeq" id="WP_013624525.1">
    <property type="nucleotide sequence ID" value="NC_015172.1"/>
</dbReference>
<dbReference type="OrthoDB" id="4846903at2"/>
<evidence type="ECO:0000313" key="2">
    <source>
        <dbReference type="Proteomes" id="UP000007488"/>
    </source>
</evidence>
<name>F0SVU9_SYNGF</name>
<dbReference type="KEGG" id="sgy:Sgly_1350"/>
<dbReference type="EMBL" id="CP002547">
    <property type="protein sequence ID" value="ADY55655.1"/>
    <property type="molecule type" value="Genomic_DNA"/>
</dbReference>
<gene>
    <name evidence="1" type="ordered locus">Sgly_1350</name>
</gene>
<evidence type="ECO:0000313" key="1">
    <source>
        <dbReference type="EMBL" id="ADY55655.1"/>
    </source>
</evidence>